<dbReference type="GO" id="GO:0005737">
    <property type="term" value="C:cytoplasm"/>
    <property type="evidence" value="ECO:0007669"/>
    <property type="project" value="TreeGrafter"/>
</dbReference>
<comment type="caution">
    <text evidence="8">The sequence shown here is derived from an EMBL/GenBank/DDBJ whole genome shotgun (WGS) entry which is preliminary data.</text>
</comment>
<dbReference type="InterPro" id="IPR050216">
    <property type="entry name" value="LRR_domain-containing"/>
</dbReference>
<accession>A0A923JVX9</accession>
<reference evidence="8" key="2">
    <citation type="submission" date="2020-07" db="EMBL/GenBank/DDBJ databases">
        <authorList>
            <person name="Lood C."/>
            <person name="Girard L."/>
        </authorList>
    </citation>
    <scope>NUCLEOTIDE SEQUENCE</scope>
    <source>
        <strain evidence="8">SWRI10</strain>
    </source>
</reference>
<feature type="active site" description="Glycyl thioester intermediate" evidence="6">
    <location>
        <position position="1332"/>
    </location>
</feature>
<dbReference type="RefSeq" id="WP_186555020.1">
    <property type="nucleotide sequence ID" value="NZ_JABWRE020000001.1"/>
</dbReference>
<keyword evidence="6" id="KW-0833">Ubl conjugation pathway</keyword>
<dbReference type="Gene3D" id="3.80.10.10">
    <property type="entry name" value="Ribonuclease Inhibitor"/>
    <property type="match status" value="2"/>
</dbReference>
<keyword evidence="6" id="KW-0808">Transferase</keyword>
<keyword evidence="5" id="KW-0843">Virulence</keyword>
<dbReference type="GO" id="GO:0061630">
    <property type="term" value="F:ubiquitin protein ligase activity"/>
    <property type="evidence" value="ECO:0007669"/>
    <property type="project" value="UniProtKB-EC"/>
</dbReference>
<dbReference type="EC" id="2.3.2.27" evidence="2"/>
<dbReference type="GO" id="GO:0016567">
    <property type="term" value="P:protein ubiquitination"/>
    <property type="evidence" value="ECO:0007669"/>
    <property type="project" value="InterPro"/>
</dbReference>
<evidence type="ECO:0000259" key="7">
    <source>
        <dbReference type="PROSITE" id="PS52053"/>
    </source>
</evidence>
<reference evidence="8" key="1">
    <citation type="journal article" date="2020" name="Microorganisms">
        <title>Reliable Identification of Environmental Pseudomonas Isolates Using the rpoD Gene.</title>
        <authorList>
            <consortium name="The Broad Institute Genome Sequencing Platform"/>
            <person name="Girard L."/>
            <person name="Lood C."/>
            <person name="Rokni-Zadeh H."/>
            <person name="van Noort V."/>
            <person name="Lavigne R."/>
            <person name="De Mot R."/>
        </authorList>
    </citation>
    <scope>NUCLEOTIDE SEQUENCE</scope>
    <source>
        <strain evidence="8">SWRI10</strain>
    </source>
</reference>
<keyword evidence="6" id="KW-0964">Secreted</keyword>
<reference evidence="9" key="3">
    <citation type="submission" date="2021-06" db="EMBL/GenBank/DDBJ databases">
        <title>Updating the genus Pseudomonas: Description of 43 new species and partition of the Pseudomonas putida group.</title>
        <authorList>
            <person name="Girard L."/>
            <person name="Lood C."/>
            <person name="Vandamme P."/>
            <person name="Rokni-Zadeh H."/>
            <person name="Van Noort V."/>
            <person name="Hofte M."/>
            <person name="Lavigne R."/>
            <person name="De Mot R."/>
        </authorList>
    </citation>
    <scope>NUCLEOTIDE SEQUENCE</scope>
    <source>
        <strain evidence="9">SWRI10</strain>
    </source>
</reference>
<evidence type="ECO:0000313" key="9">
    <source>
        <dbReference type="EMBL" id="MBV4536975.1"/>
    </source>
</evidence>
<dbReference type="EMBL" id="JABWRE020000001">
    <property type="protein sequence ID" value="MBV4536975.1"/>
    <property type="molecule type" value="Genomic_DNA"/>
</dbReference>
<sequence length="1614" mass="179719">MSHALPHHLALIHQRMPSWLQQSTLAQRSTLKSRLQLSHKATRKLEQAMASIQSVETFCRPLLHDALKSWYPGQTLPQVDQAVLSDRTPGHHRSMSWLEAALQNLKPDTPIWLYPSADGARMALDTSRFVKGIRNLDLGQRYLNHLRDHVDNDIFRSLLRAQDHAAFAAELSCAQMQGRLDSRGQALGEAALAGAVEIPSVHGSTRLQCGYLSVLGVPLSGPLLVRREPQGQTEPCLLYLPGDQQGAVRQYPSLQAAGAALTRRLWNTHFRQFFTRYVSHGQRPTFIARLRQRLYPRYPYATLHPTPPVLEKGQSFSWIKRAFPAPHELWQETLDKNARLSLTFTQWPGNCFTARASNQVQSTLDDAVTLAVPTAQLDAQAQRERILGWFGVGLTVLNVVSLFLPGLAQVMLVIGGAQIVNEFLEGVHALEEGETDAAIEHLFEVFDSLVQFAVLGAAHAAIEPPGPLEHWTSFAGKSSSRLWHGDLKPFIELTPWPAGTASDGQGPHLWQGKHWLSLEGKALPVEQNPEGGWQLAPAKGHRYQPRMLGNGQIPWQFEHEQPLAWNTAKLLRRIARCEPAVSDETLLRALRCSGYSEAALRRVMVDQQAAPAMLLDSLQALDATGAAGPESRWTDASALAHDFPSLSSRARAEILAKADAKDVTQMQQSGRLPLSIAETARVYLREARIDRALQRFYQQSGPAQDRDALIFGTLEQLPGWTNDVRLELRQGSPHGPLLKACGAEGRPVKTLVRSAQGYQPYDERGQALASKMTIYQAILNALPDTERVAMKLEIHQPLRLRDALFEKASIDRRHTARQLGLAPVRPLYRLPTRLPQERRIGYSLSGRGQGWTTDEQAFDALFPSREPQDREWLRQRLREEAGNSPGAFSRLLERLRTDLQRLNRTLDTWINDPEGIAVGALEQRRATRTEAARRIRQAWRREGQPGDVGLILQAEHLGPLPNLPSQLEHVRVLMVNGSHSGEAMNMEGFLQAFPRVQLLDISSNMLRWLPEPIAQMRELQALDVAENFLPLDGERNLNVLTRLARLQRLNLTDAAENLPVAALQRLAQLQHLQALQLDLNTLTLQTEHFQALHGWPALSELSLGSNAITLTAESRAALAQLTRLRSLRLGENPLQLAPDVTGWQHLESLDLDQCELSEWPQGLPDLMGQRPLVLRSLDLSGNRLVDAPALHDSAFAEAIRNREEQTFYDFDGNPFNEQAQVNLRDAALAAIPDLDALDVSPEQAWAIELPDDLQAQRQANAEDPMWAPLYRLFERMVDTPEYVASPPRMRERIVHILRVLGLQPVAGEDGGWGLAQLQQQLVNQIDAAAQACVDQASLLFQQVETEVSIWRAVSTAQAGAGDEAVAVSVATAMARQSRLDGQVAAVYDARVARRNALAAAEDDAARQAAPVLHPDDDLSDALLSNPQSPLDEIEMALVARIYLADRLGLPEQPGQIAFGYLANLSEATLERLAVAVEGETDARYLAHWASEQRFWQAWIRRLRPVSFEALARDWEAASEYFNELSEATSSPGPYSGPAVPERFIAELERQTQAVPGLVWRIDGVLQRIDLVSNRYPGESGLYELAGRLLLSTRRQAEHALYAQLAEELFHVSQA</sequence>
<dbReference type="Pfam" id="PF20178">
    <property type="entry name" value="ToxA_N"/>
    <property type="match status" value="1"/>
</dbReference>
<proteinExistence type="inferred from homology"/>
<dbReference type="GO" id="GO:0005576">
    <property type="term" value="C:extracellular region"/>
    <property type="evidence" value="ECO:0007669"/>
    <property type="project" value="UniProtKB-UniRule"/>
</dbReference>
<dbReference type="InterPro" id="IPR032675">
    <property type="entry name" value="LRR_dom_sf"/>
</dbReference>
<name>A0A923JVX9_9PSED</name>
<evidence type="ECO:0000256" key="1">
    <source>
        <dbReference type="ARBA" id="ARBA00000900"/>
    </source>
</evidence>
<evidence type="ECO:0000256" key="5">
    <source>
        <dbReference type="ARBA" id="ARBA00023026"/>
    </source>
</evidence>
<comment type="PTM">
    <text evidence="6">Ubiquitinated in the presence of host E1 ubiquitin-activating enzyme, E2 ubiquitin-conjugating enzyme and ubiquitin.</text>
</comment>
<keyword evidence="4" id="KW-0677">Repeat</keyword>
<feature type="domain" description="NEL" evidence="7">
    <location>
        <begin position="1237"/>
        <end position="1614"/>
    </location>
</feature>
<keyword evidence="6" id="KW-1035">Host cytoplasm</keyword>
<protein>
    <recommendedName>
        <fullName evidence="2">RING-type E3 ubiquitin transferase</fullName>
        <ecNumber evidence="2">2.3.2.27</ecNumber>
    </recommendedName>
</protein>
<organism evidence="8">
    <name type="scientific">Pseudomonas urmiensis</name>
    <dbReference type="NCBI Taxonomy" id="2745493"/>
    <lineage>
        <taxon>Bacteria</taxon>
        <taxon>Pseudomonadati</taxon>
        <taxon>Pseudomonadota</taxon>
        <taxon>Gammaproteobacteria</taxon>
        <taxon>Pseudomonadales</taxon>
        <taxon>Pseudomonadaceae</taxon>
        <taxon>Pseudomonas</taxon>
    </lineage>
</organism>
<keyword evidence="6" id="KW-0832">Ubl conjugation</keyword>
<dbReference type="PANTHER" id="PTHR48051:SF1">
    <property type="entry name" value="RAS SUPPRESSOR PROTEIN 1"/>
    <property type="match status" value="1"/>
</dbReference>
<dbReference type="Pfam" id="PF14496">
    <property type="entry name" value="NEL"/>
    <property type="match status" value="1"/>
</dbReference>
<comment type="catalytic activity">
    <reaction evidence="1">
        <text>S-ubiquitinyl-[E2 ubiquitin-conjugating enzyme]-L-cysteine + [acceptor protein]-L-lysine = [E2 ubiquitin-conjugating enzyme]-L-cysteine + N(6)-ubiquitinyl-[acceptor protein]-L-lysine.</text>
        <dbReference type="EC" id="2.3.2.27"/>
    </reaction>
</comment>
<dbReference type="EMBL" id="JABWRE010000007">
    <property type="protein sequence ID" value="MBC3441459.1"/>
    <property type="molecule type" value="Genomic_DNA"/>
</dbReference>
<evidence type="ECO:0000256" key="4">
    <source>
        <dbReference type="ARBA" id="ARBA00022737"/>
    </source>
</evidence>
<dbReference type="SUPFAM" id="SSF52058">
    <property type="entry name" value="L domain-like"/>
    <property type="match status" value="1"/>
</dbReference>
<dbReference type="InterPro" id="IPR029487">
    <property type="entry name" value="NEL_dom"/>
</dbReference>
<dbReference type="InterPro" id="IPR046673">
    <property type="entry name" value="ToxA_N"/>
</dbReference>
<evidence type="ECO:0000256" key="3">
    <source>
        <dbReference type="ARBA" id="ARBA00022614"/>
    </source>
</evidence>
<evidence type="ECO:0000256" key="2">
    <source>
        <dbReference type="ARBA" id="ARBA00012483"/>
    </source>
</evidence>
<comment type="similarity">
    <text evidence="6">Belongs to the LRR-containing bacterial E3 ligase family.</text>
</comment>
<evidence type="ECO:0000313" key="8">
    <source>
        <dbReference type="EMBL" id="MBC3441459.1"/>
    </source>
</evidence>
<dbReference type="Gene3D" id="1.20.58.360">
    <property type="entry name" value="Shigella T3SS effector IpaH defines"/>
    <property type="match status" value="1"/>
</dbReference>
<dbReference type="PROSITE" id="PS52053">
    <property type="entry name" value="NEL"/>
    <property type="match status" value="1"/>
</dbReference>
<dbReference type="Proteomes" id="UP000599879">
    <property type="component" value="Unassembled WGS sequence"/>
</dbReference>
<dbReference type="PANTHER" id="PTHR48051">
    <property type="match status" value="1"/>
</dbReference>
<gene>
    <name evidence="9" type="ORF">HU737_013385</name>
    <name evidence="8" type="ORF">HU737_12260</name>
</gene>
<keyword evidence="3" id="KW-0433">Leucine-rich repeat</keyword>
<evidence type="ECO:0000256" key="6">
    <source>
        <dbReference type="PROSITE-ProRule" id="PRU01398"/>
    </source>
</evidence>